<name>A0A1B6HGT5_9HEMI</name>
<feature type="non-terminal residue" evidence="2">
    <location>
        <position position="1"/>
    </location>
</feature>
<reference evidence="2" key="1">
    <citation type="submission" date="2015-11" db="EMBL/GenBank/DDBJ databases">
        <title>De novo transcriptome assembly of four potential Pierce s Disease insect vectors from Arizona vineyards.</title>
        <authorList>
            <person name="Tassone E.E."/>
        </authorList>
    </citation>
    <scope>NUCLEOTIDE SEQUENCE</scope>
</reference>
<sequence length="100" mass="10880">AVGLLCLCLLVALVGSYPLTDVISGSEGPISIPGSGGIPRAEAMMEFKADTKNDIVPPCSLKSVFIPGYGIWLLWKDLFVRSGQPAKVVYYEAPNNYYYY</sequence>
<evidence type="ECO:0000256" key="1">
    <source>
        <dbReference type="SAM" id="SignalP"/>
    </source>
</evidence>
<proteinExistence type="predicted"/>
<protein>
    <submittedName>
        <fullName evidence="2">Uncharacterized protein</fullName>
    </submittedName>
</protein>
<accession>A0A1B6HGT5</accession>
<gene>
    <name evidence="2" type="ORF">g.6202</name>
</gene>
<evidence type="ECO:0000313" key="2">
    <source>
        <dbReference type="EMBL" id="JAS73882.1"/>
    </source>
</evidence>
<organism evidence="2">
    <name type="scientific">Homalodisca liturata</name>
    <dbReference type="NCBI Taxonomy" id="320908"/>
    <lineage>
        <taxon>Eukaryota</taxon>
        <taxon>Metazoa</taxon>
        <taxon>Ecdysozoa</taxon>
        <taxon>Arthropoda</taxon>
        <taxon>Hexapoda</taxon>
        <taxon>Insecta</taxon>
        <taxon>Pterygota</taxon>
        <taxon>Neoptera</taxon>
        <taxon>Paraneoptera</taxon>
        <taxon>Hemiptera</taxon>
        <taxon>Auchenorrhyncha</taxon>
        <taxon>Membracoidea</taxon>
        <taxon>Cicadellidae</taxon>
        <taxon>Cicadellinae</taxon>
        <taxon>Proconiini</taxon>
        <taxon>Homalodisca</taxon>
    </lineage>
</organism>
<feature type="signal peptide" evidence="1">
    <location>
        <begin position="1"/>
        <end position="16"/>
    </location>
</feature>
<dbReference type="EMBL" id="GECU01033824">
    <property type="protein sequence ID" value="JAS73882.1"/>
    <property type="molecule type" value="Transcribed_RNA"/>
</dbReference>
<feature type="chain" id="PRO_5008584318" evidence="1">
    <location>
        <begin position="17"/>
        <end position="100"/>
    </location>
</feature>
<keyword evidence="1" id="KW-0732">Signal</keyword>
<dbReference type="AlphaFoldDB" id="A0A1B6HGT5"/>